<protein>
    <submittedName>
        <fullName evidence="1">Reverse transcriptase</fullName>
    </submittedName>
</protein>
<proteinExistence type="predicted"/>
<reference evidence="2" key="1">
    <citation type="journal article" date="2019" name="Plant Biotechnol. J.">
        <title>Genome sequencing of the Australian wild diploid species Gossypium australe highlights disease resistance and delayed gland morphogenesis.</title>
        <authorList>
            <person name="Cai Y."/>
            <person name="Cai X."/>
            <person name="Wang Q."/>
            <person name="Wang P."/>
            <person name="Zhang Y."/>
            <person name="Cai C."/>
            <person name="Xu Y."/>
            <person name="Wang K."/>
            <person name="Zhou Z."/>
            <person name="Wang C."/>
            <person name="Geng S."/>
            <person name="Li B."/>
            <person name="Dong Q."/>
            <person name="Hou Y."/>
            <person name="Wang H."/>
            <person name="Ai P."/>
            <person name="Liu Z."/>
            <person name="Yi F."/>
            <person name="Sun M."/>
            <person name="An G."/>
            <person name="Cheng J."/>
            <person name="Zhang Y."/>
            <person name="Shi Q."/>
            <person name="Xie Y."/>
            <person name="Shi X."/>
            <person name="Chang Y."/>
            <person name="Huang F."/>
            <person name="Chen Y."/>
            <person name="Hong S."/>
            <person name="Mi L."/>
            <person name="Sun Q."/>
            <person name="Zhang L."/>
            <person name="Zhou B."/>
            <person name="Peng R."/>
            <person name="Zhang X."/>
            <person name="Liu F."/>
        </authorList>
    </citation>
    <scope>NUCLEOTIDE SEQUENCE [LARGE SCALE GENOMIC DNA]</scope>
    <source>
        <strain evidence="2">cv. PA1801</strain>
    </source>
</reference>
<name>A0A5B6URR3_9ROSI</name>
<keyword evidence="1" id="KW-0808">Transferase</keyword>
<dbReference type="AlphaFoldDB" id="A0A5B6URR3"/>
<keyword evidence="2" id="KW-1185">Reference proteome</keyword>
<evidence type="ECO:0000313" key="1">
    <source>
        <dbReference type="EMBL" id="KAA3459647.1"/>
    </source>
</evidence>
<dbReference type="PANTHER" id="PTHR33116">
    <property type="entry name" value="REVERSE TRANSCRIPTASE ZINC-BINDING DOMAIN-CONTAINING PROTEIN-RELATED-RELATED"/>
    <property type="match status" value="1"/>
</dbReference>
<dbReference type="PANTHER" id="PTHR33116:SF80">
    <property type="entry name" value="REVERSE TRANSCRIPTASE ZINC-BINDING DOMAIN-CONTAINING PROTEIN"/>
    <property type="match status" value="1"/>
</dbReference>
<gene>
    <name evidence="1" type="ORF">EPI10_026387</name>
</gene>
<keyword evidence="1" id="KW-0548">Nucleotidyltransferase</keyword>
<dbReference type="Proteomes" id="UP000325315">
    <property type="component" value="Unassembled WGS sequence"/>
</dbReference>
<keyword evidence="1" id="KW-0695">RNA-directed DNA polymerase</keyword>
<sequence length="179" mass="20673">MTQVELEVVHKITGFALVCLPVRYFGIQLVARKFTVKDCAPLLGKVEVNGWVAKNLSYACRSQLVQAILFHIQNYRTRHFLLPKVVIKLVNQMCMRLLRKGQNEKVKAARVSWGQIRKPKNGGFGLKDLANWNKACEAILIQAGSLWIAWINAYMLREDMLCNCLQFRIVIWVGRNRWD</sequence>
<dbReference type="EMBL" id="SMMG02000009">
    <property type="protein sequence ID" value="KAA3459647.1"/>
    <property type="molecule type" value="Genomic_DNA"/>
</dbReference>
<accession>A0A5B6URR3</accession>
<evidence type="ECO:0000313" key="2">
    <source>
        <dbReference type="Proteomes" id="UP000325315"/>
    </source>
</evidence>
<comment type="caution">
    <text evidence="1">The sequence shown here is derived from an EMBL/GenBank/DDBJ whole genome shotgun (WGS) entry which is preliminary data.</text>
</comment>
<organism evidence="1 2">
    <name type="scientific">Gossypium australe</name>
    <dbReference type="NCBI Taxonomy" id="47621"/>
    <lineage>
        <taxon>Eukaryota</taxon>
        <taxon>Viridiplantae</taxon>
        <taxon>Streptophyta</taxon>
        <taxon>Embryophyta</taxon>
        <taxon>Tracheophyta</taxon>
        <taxon>Spermatophyta</taxon>
        <taxon>Magnoliopsida</taxon>
        <taxon>eudicotyledons</taxon>
        <taxon>Gunneridae</taxon>
        <taxon>Pentapetalae</taxon>
        <taxon>rosids</taxon>
        <taxon>malvids</taxon>
        <taxon>Malvales</taxon>
        <taxon>Malvaceae</taxon>
        <taxon>Malvoideae</taxon>
        <taxon>Gossypium</taxon>
    </lineage>
</organism>
<dbReference type="GO" id="GO:0003964">
    <property type="term" value="F:RNA-directed DNA polymerase activity"/>
    <property type="evidence" value="ECO:0007669"/>
    <property type="project" value="UniProtKB-KW"/>
</dbReference>
<dbReference type="OrthoDB" id="1739308at2759"/>